<dbReference type="SMR" id="A0A015LZH1"/>
<dbReference type="STRING" id="1432141.A0A015LZH1"/>
<feature type="region of interest" description="Disordered" evidence="9">
    <location>
        <begin position="1"/>
        <end position="22"/>
    </location>
</feature>
<keyword evidence="8" id="KW-0539">Nucleus</keyword>
<feature type="compositionally biased region" description="Polar residues" evidence="9">
    <location>
        <begin position="314"/>
        <end position="326"/>
    </location>
</feature>
<feature type="compositionally biased region" description="Polar residues" evidence="9">
    <location>
        <begin position="70"/>
        <end position="91"/>
    </location>
</feature>
<dbReference type="OrthoDB" id="199717at2759"/>
<dbReference type="EMBL" id="JEMT01009599">
    <property type="protein sequence ID" value="EXX78121.1"/>
    <property type="molecule type" value="Genomic_DNA"/>
</dbReference>
<feature type="compositionally biased region" description="Basic residues" evidence="9">
    <location>
        <begin position="342"/>
        <end position="351"/>
    </location>
</feature>
<keyword evidence="5" id="KW-0507">mRNA processing</keyword>
<evidence type="ECO:0000313" key="11">
    <source>
        <dbReference type="Proteomes" id="UP000022910"/>
    </source>
</evidence>
<comment type="subcellular location">
    <subcellularLocation>
        <location evidence="1">Nucleus</location>
    </subcellularLocation>
</comment>
<feature type="region of interest" description="Disordered" evidence="9">
    <location>
        <begin position="207"/>
        <end position="629"/>
    </location>
</feature>
<dbReference type="GO" id="GO:0006397">
    <property type="term" value="P:mRNA processing"/>
    <property type="evidence" value="ECO:0007669"/>
    <property type="project" value="UniProtKB-KW"/>
</dbReference>
<feature type="compositionally biased region" description="Basic and acidic residues" evidence="9">
    <location>
        <begin position="293"/>
        <end position="304"/>
    </location>
</feature>
<evidence type="ECO:0000256" key="1">
    <source>
        <dbReference type="ARBA" id="ARBA00004123"/>
    </source>
</evidence>
<evidence type="ECO:0000256" key="8">
    <source>
        <dbReference type="ARBA" id="ARBA00023242"/>
    </source>
</evidence>
<comment type="caution">
    <text evidence="10">The sequence shown here is derived from an EMBL/GenBank/DDBJ whole genome shotgun (WGS) entry which is preliminary data.</text>
</comment>
<reference evidence="10 11" key="1">
    <citation type="submission" date="2014-02" db="EMBL/GenBank/DDBJ databases">
        <title>Single nucleus genome sequencing reveals high similarity among nuclei of an endomycorrhizal fungus.</title>
        <authorList>
            <person name="Lin K."/>
            <person name="Geurts R."/>
            <person name="Zhang Z."/>
            <person name="Limpens E."/>
            <person name="Saunders D.G."/>
            <person name="Mu D."/>
            <person name="Pang E."/>
            <person name="Cao H."/>
            <person name="Cha H."/>
            <person name="Lin T."/>
            <person name="Zhou Q."/>
            <person name="Shang Y."/>
            <person name="Li Y."/>
            <person name="Ivanov S."/>
            <person name="Sharma T."/>
            <person name="Velzen R.V."/>
            <person name="Ruijter N.D."/>
            <person name="Aanen D.K."/>
            <person name="Win J."/>
            <person name="Kamoun S."/>
            <person name="Bisseling T."/>
            <person name="Huang S."/>
        </authorList>
    </citation>
    <scope>NUCLEOTIDE SEQUENCE [LARGE SCALE GENOMIC DNA]</scope>
    <source>
        <strain evidence="11">DAOM197198w</strain>
    </source>
</reference>
<feature type="compositionally biased region" description="Acidic residues" evidence="9">
    <location>
        <begin position="544"/>
        <end position="553"/>
    </location>
</feature>
<keyword evidence="6" id="KW-0747">Spliceosome</keyword>
<dbReference type="PANTHER" id="PTHR13264:SF5">
    <property type="entry name" value="PRE-MRNA-SPLICING FACTOR SYF2"/>
    <property type="match status" value="1"/>
</dbReference>
<protein>
    <recommendedName>
        <fullName evidence="4">Pre-mRNA-splicing factor SYF2</fullName>
    </recommendedName>
    <alternativeName>
        <fullName evidence="3">Pre-mRNA-splicing factor syf2</fullName>
    </alternativeName>
</protein>
<evidence type="ECO:0000256" key="5">
    <source>
        <dbReference type="ARBA" id="ARBA00022664"/>
    </source>
</evidence>
<feature type="compositionally biased region" description="Basic residues" evidence="9">
    <location>
        <begin position="378"/>
        <end position="389"/>
    </location>
</feature>
<evidence type="ECO:0000313" key="10">
    <source>
        <dbReference type="EMBL" id="EXX78121.1"/>
    </source>
</evidence>
<accession>A0A015LZH1</accession>
<feature type="compositionally biased region" description="Low complexity" evidence="9">
    <location>
        <begin position="176"/>
        <end position="186"/>
    </location>
</feature>
<feature type="region of interest" description="Disordered" evidence="9">
    <location>
        <begin position="34"/>
        <end position="186"/>
    </location>
</feature>
<dbReference type="AlphaFoldDB" id="A0A015LZH1"/>
<dbReference type="Pfam" id="PF08231">
    <property type="entry name" value="SYF2"/>
    <property type="match status" value="1"/>
</dbReference>
<feature type="compositionally biased region" description="Basic residues" evidence="9">
    <location>
        <begin position="52"/>
        <end position="63"/>
    </location>
</feature>
<feature type="compositionally biased region" description="Polar residues" evidence="9">
    <location>
        <begin position="354"/>
        <end position="377"/>
    </location>
</feature>
<evidence type="ECO:0000256" key="4">
    <source>
        <dbReference type="ARBA" id="ARBA00014745"/>
    </source>
</evidence>
<dbReference type="GO" id="GO:0000974">
    <property type="term" value="C:Prp19 complex"/>
    <property type="evidence" value="ECO:0007669"/>
    <property type="project" value="TreeGrafter"/>
</dbReference>
<organism evidence="10 11">
    <name type="scientific">Rhizophagus irregularis (strain DAOM 197198w)</name>
    <name type="common">Glomus intraradices</name>
    <dbReference type="NCBI Taxonomy" id="1432141"/>
    <lineage>
        <taxon>Eukaryota</taxon>
        <taxon>Fungi</taxon>
        <taxon>Fungi incertae sedis</taxon>
        <taxon>Mucoromycota</taxon>
        <taxon>Glomeromycotina</taxon>
        <taxon>Glomeromycetes</taxon>
        <taxon>Glomerales</taxon>
        <taxon>Glomeraceae</taxon>
        <taxon>Rhizophagus</taxon>
    </lineage>
</organism>
<sequence>MPPRKNTKSNKSNQIKPENPVDQIIQNVQDFVSEAIPTIPPSTSPPQEISTPKKRTRKPRTTKKKDLSSQEESNIIDPSTSSVIKTETQPQEEVAPTKKRPGRKPKVKQEAVTTEEEPQEQQQQPTTIVPQHQLLFINATPEEPVKKKPGRKPKARKQEEVQQHSLSEEKIRNIQPTPAVPTSSSSPAAIRNLINLDEDSFHPYGFNKGQINLPEPQGNNNYNSPVAPSPVVQPVIAPITTPTSTSTLPSAPAPSKRGRPKKVKVDPQTAATADISETHDAKPAPVRKRKSRKQEVSAEPDKQSEIIVGEDFTPQEQVGINQQQTEGEIEQSLISAKAANPVKKRRSKKRVAITPQTTAIETTSIEQSQNEQQPTIKTTKRGRPKKIKPVNKPTVDEEILTINTTNMEKVDDTKSISVIESPIVEPQQSQQKPSINVDSQSPSMPSEQENSTDPTKPNVDSKNSVVLNEDIKISHHEKPSDFITSQTVDGEKDVKSTKNFENNNTSVVQQVDQDVTMDDAQNKVEEVNSLVGEQSVKRKRSLDNDDSYDEDSEQPTPKKLSRIEEFKAKMDKFNKLRNRMDEGESANRKEVYEEHQRKKTNPRELIRQERKREEAEKLLAKQQAEERGEDYERSRFWEYSIESVEKWEKKQEKKAKKSDVAFTDYNQVATKKYKKQINELKPDLAAYNEQKAAAIASSSLIKAEDGQIVPVDTESSFYRDANSLQYASVDNQPSREAIDRVVADVNKTIARREKSSRQKTINEEDDITYINERNRRFNEKIGRFYDKYTKEIKENFERGTAL</sequence>
<dbReference type="Proteomes" id="UP000022910">
    <property type="component" value="Unassembled WGS sequence"/>
</dbReference>
<feature type="compositionally biased region" description="Low complexity" evidence="9">
    <location>
        <begin position="224"/>
        <end position="255"/>
    </location>
</feature>
<comment type="similarity">
    <text evidence="2">Belongs to the SYF2 family.</text>
</comment>
<feature type="compositionally biased region" description="Basic and acidic residues" evidence="9">
    <location>
        <begin position="489"/>
        <end position="498"/>
    </location>
</feature>
<evidence type="ECO:0000256" key="7">
    <source>
        <dbReference type="ARBA" id="ARBA00023187"/>
    </source>
</evidence>
<gene>
    <name evidence="10" type="ORF">RirG_017800</name>
</gene>
<evidence type="ECO:0000256" key="2">
    <source>
        <dbReference type="ARBA" id="ARBA00010028"/>
    </source>
</evidence>
<dbReference type="InterPro" id="IPR013260">
    <property type="entry name" value="mRNA_splic_SYF2"/>
</dbReference>
<feature type="compositionally biased region" description="Basic and acidic residues" evidence="9">
    <location>
        <begin position="561"/>
        <end position="629"/>
    </location>
</feature>
<evidence type="ECO:0000256" key="3">
    <source>
        <dbReference type="ARBA" id="ARBA00013557"/>
    </source>
</evidence>
<keyword evidence="7" id="KW-0508">mRNA splicing</keyword>
<name>A0A015LZH1_RHIIW</name>
<feature type="compositionally biased region" description="Basic and acidic residues" evidence="9">
    <location>
        <begin position="469"/>
        <end position="480"/>
    </location>
</feature>
<feature type="compositionally biased region" description="Basic and acidic residues" evidence="9">
    <location>
        <begin position="156"/>
        <end position="172"/>
    </location>
</feature>
<proteinExistence type="inferred from homology"/>
<dbReference type="HOGENOM" id="CLU_019064_0_0_1"/>
<dbReference type="GO" id="GO:0071013">
    <property type="term" value="C:catalytic step 2 spliceosome"/>
    <property type="evidence" value="ECO:0007669"/>
    <property type="project" value="TreeGrafter"/>
</dbReference>
<feature type="compositionally biased region" description="Basic residues" evidence="9">
    <location>
        <begin position="97"/>
        <end position="106"/>
    </location>
</feature>
<keyword evidence="11" id="KW-1185">Reference proteome</keyword>
<evidence type="ECO:0000256" key="6">
    <source>
        <dbReference type="ARBA" id="ARBA00022728"/>
    </source>
</evidence>
<dbReference type="GO" id="GO:0008380">
    <property type="term" value="P:RNA splicing"/>
    <property type="evidence" value="ECO:0007669"/>
    <property type="project" value="UniProtKB-KW"/>
</dbReference>
<feature type="compositionally biased region" description="Polar residues" evidence="9">
    <location>
        <begin position="426"/>
        <end position="466"/>
    </location>
</feature>
<evidence type="ECO:0000256" key="9">
    <source>
        <dbReference type="SAM" id="MobiDB-lite"/>
    </source>
</evidence>
<dbReference type="PANTHER" id="PTHR13264">
    <property type="entry name" value="GCIP-INTERACTING PROTEIN P29"/>
    <property type="match status" value="1"/>
</dbReference>
<dbReference type="GO" id="GO:0071014">
    <property type="term" value="C:post-mRNA release spliceosomal complex"/>
    <property type="evidence" value="ECO:0007669"/>
    <property type="project" value="TreeGrafter"/>
</dbReference>